<evidence type="ECO:0000256" key="4">
    <source>
        <dbReference type="ARBA" id="ARBA00022989"/>
    </source>
</evidence>
<feature type="transmembrane region" description="Helical" evidence="6">
    <location>
        <begin position="92"/>
        <end position="112"/>
    </location>
</feature>
<dbReference type="PIRSF" id="PIRSF006060">
    <property type="entry name" value="AA_transporter"/>
    <property type="match status" value="1"/>
</dbReference>
<feature type="transmembrane region" description="Helical" evidence="6">
    <location>
        <begin position="290"/>
        <end position="310"/>
    </location>
</feature>
<keyword evidence="4 6" id="KW-1133">Transmembrane helix</keyword>
<evidence type="ECO:0000313" key="9">
    <source>
        <dbReference type="Proteomes" id="UP000473826"/>
    </source>
</evidence>
<dbReference type="InterPro" id="IPR050524">
    <property type="entry name" value="APC_YAT"/>
</dbReference>
<comment type="subcellular location">
    <subcellularLocation>
        <location evidence="1">Membrane</location>
        <topology evidence="1">Multi-pass membrane protein</topology>
    </subcellularLocation>
</comment>
<feature type="transmembrane region" description="Helical" evidence="6">
    <location>
        <begin position="316"/>
        <end position="342"/>
    </location>
</feature>
<feature type="transmembrane region" description="Helical" evidence="6">
    <location>
        <begin position="188"/>
        <end position="206"/>
    </location>
</feature>
<dbReference type="PANTHER" id="PTHR43341">
    <property type="entry name" value="AMINO ACID PERMEASE"/>
    <property type="match status" value="1"/>
</dbReference>
<feature type="transmembrane region" description="Helical" evidence="6">
    <location>
        <begin position="400"/>
        <end position="420"/>
    </location>
</feature>
<dbReference type="Proteomes" id="UP000473826">
    <property type="component" value="Unassembled WGS sequence"/>
</dbReference>
<dbReference type="OrthoDB" id="10062876at2759"/>
<dbReference type="PANTHER" id="PTHR43341:SF9">
    <property type="entry name" value="DICARBOXYLIC AMINO ACID PERMEASE"/>
    <property type="match status" value="1"/>
</dbReference>
<feature type="transmembrane region" description="Helical" evidence="6">
    <location>
        <begin position="362"/>
        <end position="380"/>
    </location>
</feature>
<proteinExistence type="predicted"/>
<dbReference type="InterPro" id="IPR004841">
    <property type="entry name" value="AA-permease/SLC12A_dom"/>
</dbReference>
<evidence type="ECO:0000313" key="8">
    <source>
        <dbReference type="EMBL" id="TXT15544.1"/>
    </source>
</evidence>
<evidence type="ECO:0000259" key="7">
    <source>
        <dbReference type="Pfam" id="PF00324"/>
    </source>
</evidence>
<evidence type="ECO:0000256" key="6">
    <source>
        <dbReference type="SAM" id="Phobius"/>
    </source>
</evidence>
<dbReference type="AlphaFoldDB" id="A0A7D8Z756"/>
<dbReference type="EMBL" id="QKWK01000001">
    <property type="protein sequence ID" value="TXT15544.1"/>
    <property type="molecule type" value="Genomic_DNA"/>
</dbReference>
<evidence type="ECO:0000256" key="2">
    <source>
        <dbReference type="ARBA" id="ARBA00022448"/>
    </source>
</evidence>
<organism evidence="8 9">
    <name type="scientific">Vanrija humicola</name>
    <name type="common">Yeast</name>
    <name type="synonym">Cryptococcus humicola</name>
    <dbReference type="NCBI Taxonomy" id="5417"/>
    <lineage>
        <taxon>Eukaryota</taxon>
        <taxon>Fungi</taxon>
        <taxon>Dikarya</taxon>
        <taxon>Basidiomycota</taxon>
        <taxon>Agaricomycotina</taxon>
        <taxon>Tremellomycetes</taxon>
        <taxon>Trichosporonales</taxon>
        <taxon>Trichosporonaceae</taxon>
        <taxon>Vanrija</taxon>
    </lineage>
</organism>
<keyword evidence="2" id="KW-0813">Transport</keyword>
<feature type="transmembrane region" description="Helical" evidence="6">
    <location>
        <begin position="146"/>
        <end position="168"/>
    </location>
</feature>
<dbReference type="GO" id="GO:0015171">
    <property type="term" value="F:amino acid transmembrane transporter activity"/>
    <property type="evidence" value="ECO:0007669"/>
    <property type="project" value="TreeGrafter"/>
</dbReference>
<keyword evidence="9" id="KW-1185">Reference proteome</keyword>
<evidence type="ECO:0000256" key="1">
    <source>
        <dbReference type="ARBA" id="ARBA00004141"/>
    </source>
</evidence>
<dbReference type="FunFam" id="1.20.1740.10:FF:000001">
    <property type="entry name" value="Amino acid permease"/>
    <property type="match status" value="1"/>
</dbReference>
<feature type="transmembrane region" description="Helical" evidence="6">
    <location>
        <begin position="35"/>
        <end position="59"/>
    </location>
</feature>
<keyword evidence="3 6" id="KW-0812">Transmembrane</keyword>
<protein>
    <recommendedName>
        <fullName evidence="7">Amino acid permease/ SLC12A domain-containing protein</fullName>
    </recommendedName>
</protein>
<accession>A0A7D8Z756</accession>
<name>A0A7D8Z756_VANHU</name>
<comment type="caution">
    <text evidence="8">The sequence shown here is derived from an EMBL/GenBank/DDBJ whole genome shotgun (WGS) entry which is preliminary data.</text>
</comment>
<evidence type="ECO:0000256" key="3">
    <source>
        <dbReference type="ARBA" id="ARBA00022692"/>
    </source>
</evidence>
<gene>
    <name evidence="8" type="ORF">VHUM_00047</name>
</gene>
<reference evidence="8 9" key="1">
    <citation type="journal article" date="2019" name="PLoS Genet.">
        <title>Convergent evolution of linked mating-type loci in basidiomycete fungi.</title>
        <authorList>
            <person name="Sun S."/>
            <person name="Coelho M.A."/>
            <person name="Heitman J."/>
            <person name="Nowrousian M."/>
        </authorList>
    </citation>
    <scope>NUCLEOTIDE SEQUENCE [LARGE SCALE GENOMIC DNA]</scope>
    <source>
        <strain evidence="8 9">CBS 4282</strain>
    </source>
</reference>
<evidence type="ECO:0000256" key="5">
    <source>
        <dbReference type="ARBA" id="ARBA00023136"/>
    </source>
</evidence>
<feature type="transmembrane region" description="Helical" evidence="6">
    <location>
        <begin position="66"/>
        <end position="86"/>
    </location>
</feature>
<feature type="domain" description="Amino acid permease/ SLC12A" evidence="7">
    <location>
        <begin position="1"/>
        <end position="426"/>
    </location>
</feature>
<keyword evidence="5 6" id="KW-0472">Membrane</keyword>
<dbReference type="Gene3D" id="1.20.1740.10">
    <property type="entry name" value="Amino acid/polyamine transporter I"/>
    <property type="match status" value="1"/>
</dbReference>
<dbReference type="GO" id="GO:0016020">
    <property type="term" value="C:membrane"/>
    <property type="evidence" value="ECO:0007669"/>
    <property type="project" value="UniProtKB-SubCell"/>
</dbReference>
<sequence length="469" mass="51802">MIALGEMSTKFPSKKGFAGHATRCVDPAFGFATALVYLCKYLIISPNQIVAGALVIRFWNAKINGAAWVTILVALVIALNLLGIKWFGEVEFWLSLLKVVTLTGLIILGLIIDLGGVPGQERIGFRYWKDGRAFKPYKQPGDLGKFLGFVNALILALFAYMGTELVGVTVGEAKNPRKTVPSAIRKTFYRILFFYILGTLIVGMIVDSNDPLLAAAAKKGTSGGAAASPYVVAIQSAKIKVLPHIINACILMFTISAANSDQYIASRTLYGMAMDGNAPRIFRYCTKRGVPMAAFIATGMFMGLAYLVAAESALTVFNYFVNSVSVFGGLAWISILASHIGFTRGMRAQGIPRDTLPYRSSLQPYLSYVALPLVCIIIFFKGFDSFMPMSAFGKTGYKTFITHYIGIPVYFFGYVGFKFIRRTSYVRLHEMDLNSGAREFHDVDDDDEEDERYKQLSFGEKIKHNLKNW</sequence>
<dbReference type="Pfam" id="PF00324">
    <property type="entry name" value="AA_permease"/>
    <property type="match status" value="1"/>
</dbReference>